<dbReference type="EMBL" id="KL367582">
    <property type="protein sequence ID" value="KFD63019.1"/>
    <property type="molecule type" value="Genomic_DNA"/>
</dbReference>
<protein>
    <submittedName>
        <fullName evidence="1">Uncharacterized protein</fullName>
    </submittedName>
</protein>
<reference evidence="1 3" key="1">
    <citation type="journal article" date="2014" name="Nat. Genet.">
        <title>Genome and transcriptome of the porcine whipworm Trichuris suis.</title>
        <authorList>
            <person name="Jex A.R."/>
            <person name="Nejsum P."/>
            <person name="Schwarz E.M."/>
            <person name="Hu L."/>
            <person name="Young N.D."/>
            <person name="Hall R.S."/>
            <person name="Korhonen P.K."/>
            <person name="Liao S."/>
            <person name="Thamsborg S."/>
            <person name="Xia J."/>
            <person name="Xu P."/>
            <person name="Wang S."/>
            <person name="Scheerlinck J.P."/>
            <person name="Hofmann A."/>
            <person name="Sternberg P.W."/>
            <person name="Wang J."/>
            <person name="Gasser R.B."/>
        </authorList>
    </citation>
    <scope>NUCLEOTIDE SEQUENCE [LARGE SCALE GENOMIC DNA]</scope>
    <source>
        <strain evidence="2">DCEP-RM93F</strain>
        <strain evidence="1">DCEP-RM93M</strain>
    </source>
</reference>
<dbReference type="EMBL" id="KL363211">
    <property type="protein sequence ID" value="KFD54098.1"/>
    <property type="molecule type" value="Genomic_DNA"/>
</dbReference>
<proteinExistence type="predicted"/>
<dbReference type="Proteomes" id="UP000030764">
    <property type="component" value="Unassembled WGS sequence"/>
</dbReference>
<evidence type="ECO:0000313" key="2">
    <source>
        <dbReference type="EMBL" id="KFD63019.1"/>
    </source>
</evidence>
<sequence>MRNLHFPVDSRQKQNVVSGRVMRPFGRVILRSLSTIKALTVGPHQSRELFLGGTGLGYAVEALPQRQPTWLHVEPNLDSSRLMHTWLVLHQSNLHIAILRGGVHRGWQDSCAEDGNRGFLRFAQ</sequence>
<dbReference type="AlphaFoldDB" id="A0A085MA52"/>
<accession>A0A085MA52</accession>
<dbReference type="Proteomes" id="UP000030758">
    <property type="component" value="Unassembled WGS sequence"/>
</dbReference>
<organism evidence="1 3">
    <name type="scientific">Trichuris suis</name>
    <name type="common">pig whipworm</name>
    <dbReference type="NCBI Taxonomy" id="68888"/>
    <lineage>
        <taxon>Eukaryota</taxon>
        <taxon>Metazoa</taxon>
        <taxon>Ecdysozoa</taxon>
        <taxon>Nematoda</taxon>
        <taxon>Enoplea</taxon>
        <taxon>Dorylaimia</taxon>
        <taxon>Trichinellida</taxon>
        <taxon>Trichuridae</taxon>
        <taxon>Trichuris</taxon>
    </lineage>
</organism>
<gene>
    <name evidence="1" type="ORF">M513_05117</name>
    <name evidence="2" type="ORF">M514_05117</name>
</gene>
<keyword evidence="3" id="KW-1185">Reference proteome</keyword>
<evidence type="ECO:0000313" key="3">
    <source>
        <dbReference type="Proteomes" id="UP000030764"/>
    </source>
</evidence>
<name>A0A085MA52_9BILA</name>
<evidence type="ECO:0000313" key="1">
    <source>
        <dbReference type="EMBL" id="KFD54098.1"/>
    </source>
</evidence>